<evidence type="ECO:0000256" key="2">
    <source>
        <dbReference type="SAM" id="Phobius"/>
    </source>
</evidence>
<keyword evidence="2" id="KW-0472">Membrane</keyword>
<evidence type="ECO:0000313" key="5">
    <source>
        <dbReference type="Proteomes" id="UP000250928"/>
    </source>
</evidence>
<keyword evidence="2" id="KW-1133">Transmembrane helix</keyword>
<evidence type="ECO:0000256" key="1">
    <source>
        <dbReference type="SAM" id="MobiDB-lite"/>
    </source>
</evidence>
<dbReference type="Pfam" id="PF05170">
    <property type="entry name" value="AsmA"/>
    <property type="match status" value="2"/>
</dbReference>
<feature type="compositionally biased region" description="Low complexity" evidence="1">
    <location>
        <begin position="601"/>
        <end position="610"/>
    </location>
</feature>
<dbReference type="AlphaFoldDB" id="A0A6N4E169"/>
<dbReference type="EMBL" id="PQCO01000176">
    <property type="protein sequence ID" value="PUE02666.1"/>
    <property type="molecule type" value="Genomic_DNA"/>
</dbReference>
<gene>
    <name evidence="4" type="ORF">C3L24_05680</name>
</gene>
<feature type="domain" description="AsmA" evidence="3">
    <location>
        <begin position="8"/>
        <end position="190"/>
    </location>
</feature>
<evidence type="ECO:0000259" key="3">
    <source>
        <dbReference type="Pfam" id="PF05170"/>
    </source>
</evidence>
<sequence>MKNNKWIIGAAGLLVALLAGVVIFLKSIDFNEYKPLISEQVREATGRDLVIGGDISLELGLHTRLAVEKVTLSNAKWGSEPLMVRLQRVEAEVALLPLLGGDVQIGRLVLMRPEILLERGADGMGNWEFGGAGAEADADTGDSESDGALPAIHRVLIEEARLTYREGADSEARQLEIKRFEASAESLSDPLALRIEGELDGQPVGLDGEVTSIDTLLGGEPTRLDVRASQGARELALEGELRIAEDAYSLMDAVVSLDGNSLKGGIEYRAHGERGRIEGSFAFDTLDLRGADGGAESPVAESTSQAGDKVFSGEPLDLQALRSIDGEVTLKGNQLLASNLAVNEIDLALLMEGGLLRFTPRSLVVGGGRISGTGELDARGERATLNIKLDGEGLGLGKMLAETGVTDLITDAVTRMQIRLKGSGGSVAALLGSLSGRVLVDVGRGKVNNEHLNLSGADLISELLVALNPFAKKEPFTELECAVIHLPFKGGVSDYDKGIAVQTDKMIIVSSGKIDLGEERLDIGLAPKPRKDSADLGIGAGDLVSVAKLQGSFAKPELGLDAANTAKAGLKVYSAIATGGTSLLIGGLLDKAMADSDPCQTARGGAASGSSGAGATGKTAPKKSSGLKGLFGLD</sequence>
<dbReference type="GO" id="GO:0005886">
    <property type="term" value="C:plasma membrane"/>
    <property type="evidence" value="ECO:0007669"/>
    <property type="project" value="TreeGrafter"/>
</dbReference>
<dbReference type="Proteomes" id="UP000250928">
    <property type="component" value="Unassembled WGS sequence"/>
</dbReference>
<dbReference type="InterPro" id="IPR007844">
    <property type="entry name" value="AsmA"/>
</dbReference>
<dbReference type="InterPro" id="IPR052894">
    <property type="entry name" value="AsmA-related"/>
</dbReference>
<dbReference type="PANTHER" id="PTHR30441">
    <property type="entry name" value="DUF748 DOMAIN-CONTAINING PROTEIN"/>
    <property type="match status" value="1"/>
</dbReference>
<comment type="caution">
    <text evidence="4">The sequence shown here is derived from an EMBL/GenBank/DDBJ whole genome shotgun (WGS) entry which is preliminary data.</text>
</comment>
<feature type="region of interest" description="Disordered" evidence="1">
    <location>
        <begin position="599"/>
        <end position="634"/>
    </location>
</feature>
<feature type="domain" description="AsmA" evidence="3">
    <location>
        <begin position="302"/>
        <end position="459"/>
    </location>
</feature>
<keyword evidence="2" id="KW-0812">Transmembrane</keyword>
<organism evidence="4 5">
    <name type="scientific">Candidatus Sedimenticola endophacoides</name>
    <dbReference type="NCBI Taxonomy" id="2548426"/>
    <lineage>
        <taxon>Bacteria</taxon>
        <taxon>Pseudomonadati</taxon>
        <taxon>Pseudomonadota</taxon>
        <taxon>Gammaproteobacteria</taxon>
        <taxon>Chromatiales</taxon>
        <taxon>Sedimenticolaceae</taxon>
        <taxon>Sedimenticola</taxon>
    </lineage>
</organism>
<dbReference type="PANTHER" id="PTHR30441:SF4">
    <property type="entry name" value="PROTEIN ASMA"/>
    <property type="match status" value="1"/>
</dbReference>
<reference evidence="4 5" key="1">
    <citation type="submission" date="2018-01" db="EMBL/GenBank/DDBJ databases">
        <title>Novel co-symbiosis in the lucinid bivalve Phacoides pectinatus.</title>
        <authorList>
            <person name="Lim S.J."/>
            <person name="Davis B.G."/>
            <person name="Gill D.E."/>
            <person name="Engel A.S."/>
            <person name="Anderson L.C."/>
            <person name="Campbell B.J."/>
        </authorList>
    </citation>
    <scope>NUCLEOTIDE SEQUENCE [LARGE SCALE GENOMIC DNA]</scope>
    <source>
        <strain evidence="4">N3_P5</strain>
    </source>
</reference>
<accession>A0A6N4E169</accession>
<proteinExistence type="predicted"/>
<feature type="transmembrane region" description="Helical" evidence="2">
    <location>
        <begin position="6"/>
        <end position="25"/>
    </location>
</feature>
<dbReference type="GO" id="GO:0090313">
    <property type="term" value="P:regulation of protein targeting to membrane"/>
    <property type="evidence" value="ECO:0007669"/>
    <property type="project" value="TreeGrafter"/>
</dbReference>
<name>A0A6N4E169_9GAMM</name>
<evidence type="ECO:0000313" key="4">
    <source>
        <dbReference type="EMBL" id="PUE02666.1"/>
    </source>
</evidence>
<protein>
    <recommendedName>
        <fullName evidence="3">AsmA domain-containing protein</fullName>
    </recommendedName>
</protein>